<feature type="transmembrane region" description="Helical" evidence="1">
    <location>
        <begin position="212"/>
        <end position="235"/>
    </location>
</feature>
<protein>
    <submittedName>
        <fullName evidence="2">Uncharacterized protein</fullName>
    </submittedName>
</protein>
<keyword evidence="1" id="KW-0812">Transmembrane</keyword>
<feature type="transmembrane region" description="Helical" evidence="1">
    <location>
        <begin position="122"/>
        <end position="146"/>
    </location>
</feature>
<dbReference type="STRING" id="655015.B1812_10780"/>
<keyword evidence="1" id="KW-1133">Transmembrane helix</keyword>
<proteinExistence type="predicted"/>
<name>A0A1W6N147_9HYPH</name>
<feature type="transmembrane region" description="Helical" evidence="1">
    <location>
        <begin position="48"/>
        <end position="69"/>
    </location>
</feature>
<keyword evidence="1" id="KW-0472">Membrane</keyword>
<dbReference type="GO" id="GO:0016020">
    <property type="term" value="C:membrane"/>
    <property type="evidence" value="ECO:0007669"/>
    <property type="project" value="InterPro"/>
</dbReference>
<evidence type="ECO:0000313" key="3">
    <source>
        <dbReference type="Proteomes" id="UP000193978"/>
    </source>
</evidence>
<feature type="transmembrane region" description="Helical" evidence="1">
    <location>
        <begin position="6"/>
        <end position="27"/>
    </location>
</feature>
<evidence type="ECO:0000313" key="2">
    <source>
        <dbReference type="EMBL" id="ARN83570.1"/>
    </source>
</evidence>
<dbReference type="SUPFAM" id="SSF81343">
    <property type="entry name" value="Fumarate reductase respiratory complex transmembrane subunits"/>
    <property type="match status" value="1"/>
</dbReference>
<gene>
    <name evidence="2" type="ORF">B1812_10780</name>
</gene>
<evidence type="ECO:0000256" key="1">
    <source>
        <dbReference type="SAM" id="Phobius"/>
    </source>
</evidence>
<dbReference type="AlphaFoldDB" id="A0A1W6N147"/>
<dbReference type="Proteomes" id="UP000193978">
    <property type="component" value="Chromosome"/>
</dbReference>
<sequence>MASVSALDKWIVSALWIVAIVLVAAPGDERLSSRALPASSRPRLTHRVLGVAITIFVLAHVANHLFGLVGPSAYMGVMKALRHVYRFPFLEPALPLIFLSTAASGGFLAWRASARRMDGLRAFQLASGIYLFFYIVSHLNAVFVLARSYLKIDSDWDFATGAPMGLIQDPWSARLIPHYAWAVFFALGHVFAAIRTNLLARGASRAWADGMLFWGSASGALITLLILLGMCGLRLSLV</sequence>
<dbReference type="InterPro" id="IPR034804">
    <property type="entry name" value="SQR/QFR_C/D"/>
</dbReference>
<dbReference type="EMBL" id="CP019948">
    <property type="protein sequence ID" value="ARN83570.1"/>
    <property type="molecule type" value="Genomic_DNA"/>
</dbReference>
<feature type="transmembrane region" description="Helical" evidence="1">
    <location>
        <begin position="89"/>
        <end position="110"/>
    </location>
</feature>
<feature type="transmembrane region" description="Helical" evidence="1">
    <location>
        <begin position="179"/>
        <end position="200"/>
    </location>
</feature>
<accession>A0A1W6N147</accession>
<reference evidence="2 3" key="1">
    <citation type="submission" date="2017-02" db="EMBL/GenBank/DDBJ databases">
        <authorList>
            <person name="Peterson S.W."/>
        </authorList>
    </citation>
    <scope>NUCLEOTIDE SEQUENCE [LARGE SCALE GENOMIC DNA]</scope>
    <source>
        <strain evidence="2 3">S285</strain>
    </source>
</reference>
<dbReference type="KEGG" id="mbry:B1812_10780"/>
<organism evidence="2 3">
    <name type="scientific">Methylocystis bryophila</name>
    <dbReference type="NCBI Taxonomy" id="655015"/>
    <lineage>
        <taxon>Bacteria</taxon>
        <taxon>Pseudomonadati</taxon>
        <taxon>Pseudomonadota</taxon>
        <taxon>Alphaproteobacteria</taxon>
        <taxon>Hyphomicrobiales</taxon>
        <taxon>Methylocystaceae</taxon>
        <taxon>Methylocystis</taxon>
    </lineage>
</organism>
<keyword evidence="3" id="KW-1185">Reference proteome</keyword>